<geneLocation type="plastid" evidence="13"/>
<evidence type="ECO:0000256" key="10">
    <source>
        <dbReference type="ARBA" id="ARBA00025198"/>
    </source>
</evidence>
<organism evidence="13">
    <name type="scientific">Rhodymenia pseudopalmata</name>
    <name type="common">Red alga</name>
    <dbReference type="NCBI Taxonomy" id="31502"/>
    <lineage>
        <taxon>Eukaryota</taxon>
        <taxon>Rhodophyta</taxon>
        <taxon>Florideophyceae</taxon>
        <taxon>Rhodymeniophycidae</taxon>
        <taxon>Rhodymeniales</taxon>
        <taxon>Rhodymeniaceae</taxon>
        <taxon>Rhodymenia</taxon>
    </lineage>
</organism>
<keyword evidence="13" id="KW-0934">Plastid</keyword>
<keyword evidence="5 11" id="KW-0375">Hydrogen ion transport</keyword>
<evidence type="ECO:0000256" key="2">
    <source>
        <dbReference type="ARBA" id="ARBA00022448"/>
    </source>
</evidence>
<gene>
    <name evidence="13" type="primary">atpF</name>
    <name evidence="13" type="ORF">Rhodyp_044</name>
</gene>
<keyword evidence="8" id="KW-0472">Membrane</keyword>
<keyword evidence="7 11" id="KW-0406">Ion transport</keyword>
<evidence type="ECO:0000256" key="9">
    <source>
        <dbReference type="ARBA" id="ARBA00023310"/>
    </source>
</evidence>
<evidence type="ECO:0000256" key="1">
    <source>
        <dbReference type="ARBA" id="ARBA00004167"/>
    </source>
</evidence>
<dbReference type="GO" id="GO:0015078">
    <property type="term" value="F:proton transmembrane transporter activity"/>
    <property type="evidence" value="ECO:0007669"/>
    <property type="project" value="InterPro"/>
</dbReference>
<dbReference type="GO" id="GO:0015986">
    <property type="term" value="P:proton motive force-driven ATP synthesis"/>
    <property type="evidence" value="ECO:0007669"/>
    <property type="project" value="InterPro"/>
</dbReference>
<proteinExistence type="inferred from homology"/>
<dbReference type="RefSeq" id="YP_009293640.1">
    <property type="nucleotide sequence ID" value="NC_031144.1"/>
</dbReference>
<dbReference type="Pfam" id="PF00430">
    <property type="entry name" value="ATP-synt_B"/>
    <property type="match status" value="1"/>
</dbReference>
<evidence type="ECO:0000256" key="11">
    <source>
        <dbReference type="RuleBase" id="RU003848"/>
    </source>
</evidence>
<comment type="function">
    <text evidence="10">F(1)F(0) ATP synthase produces ATP from ADP in the presence of a proton or sodium gradient. F-type ATPases consist of two structural domains, F(1) containing the extramembraneous catalytic core and F(0) containing the membrane proton channel, linked together by a central stalk and a peripheral stalk. During catalysis, ATP synthesis in the catalytic domain of F(1) is coupled via a rotary mechanism of the central stalk subunits to proton translocation.</text>
</comment>
<dbReference type="GeneID" id="29069447"/>
<dbReference type="InterPro" id="IPR002146">
    <property type="entry name" value="ATP_synth_b/b'su_bac/chlpt"/>
</dbReference>
<dbReference type="CDD" id="cd06503">
    <property type="entry name" value="ATP-synt_Fo_b"/>
    <property type="match status" value="1"/>
</dbReference>
<dbReference type="PANTHER" id="PTHR34264">
    <property type="entry name" value="ATP SYNTHASE SUBUNIT B, CHLOROPLASTIC"/>
    <property type="match status" value="1"/>
</dbReference>
<evidence type="ECO:0000256" key="7">
    <source>
        <dbReference type="ARBA" id="ARBA00023065"/>
    </source>
</evidence>
<sequence>MQHTMQLLQIFTAYSDSQAIGFNSDFLEANVINIAMLLSGLIYILRQFLGSILFDRQEKVLFAIQEAEERLHQADIRLNESEKQLSQTQMVINQIIKEAEITAQKVRQSILDQGKVDIERLTLASKVSIETAEIQIRQQIQQQIIALAINRVTLQLQNQVTATMQAKIIDSSILGLGG</sequence>
<evidence type="ECO:0000256" key="5">
    <source>
        <dbReference type="ARBA" id="ARBA00022781"/>
    </source>
</evidence>
<keyword evidence="9" id="KW-0066">ATP synthesis</keyword>
<comment type="similarity">
    <text evidence="11">Belongs to the ATPase B chain family.</text>
</comment>
<protein>
    <submittedName>
        <fullName evidence="13">ATP synthase CFO B chain subunit I</fullName>
    </submittedName>
</protein>
<reference evidence="13" key="1">
    <citation type="journal article" date="2016" name="BMC Biol.">
        <title>Parallel evolution of highly conserved plastid genome architecture in red seaweeds and seed plants.</title>
        <authorList>
            <person name="Lee J."/>
            <person name="Cho C.H."/>
            <person name="Park S.I."/>
            <person name="Choi J.W."/>
            <person name="Song H.S."/>
            <person name="West J.A."/>
            <person name="Bhattacharya D."/>
            <person name="Yoon H.S."/>
        </authorList>
    </citation>
    <scope>NUCLEOTIDE SEQUENCE</scope>
</reference>
<dbReference type="HAMAP" id="MF_01398">
    <property type="entry name" value="ATP_synth_b_bprime"/>
    <property type="match status" value="1"/>
</dbReference>
<dbReference type="EMBL" id="KX284709">
    <property type="protein sequence ID" value="AOM64322.1"/>
    <property type="molecule type" value="Genomic_DNA"/>
</dbReference>
<keyword evidence="12" id="KW-0175">Coiled coil</keyword>
<name>A0A1C9C7H0_RHOPU</name>
<evidence type="ECO:0000256" key="4">
    <source>
        <dbReference type="ARBA" id="ARBA00022692"/>
    </source>
</evidence>
<dbReference type="GO" id="GO:0045259">
    <property type="term" value="C:proton-transporting ATP synthase complex"/>
    <property type="evidence" value="ECO:0007669"/>
    <property type="project" value="UniProtKB-KW"/>
</dbReference>
<comment type="subcellular location">
    <subcellularLocation>
        <location evidence="1">Membrane</location>
        <topology evidence="1">Single-pass membrane protein</topology>
    </subcellularLocation>
</comment>
<keyword evidence="3 11" id="KW-0138">CF(0)</keyword>
<feature type="coiled-coil region" evidence="12">
    <location>
        <begin position="64"/>
        <end position="98"/>
    </location>
</feature>
<keyword evidence="4 11" id="KW-0812">Transmembrane</keyword>
<keyword evidence="2 11" id="KW-0813">Transport</keyword>
<evidence type="ECO:0000256" key="12">
    <source>
        <dbReference type="SAM" id="Coils"/>
    </source>
</evidence>
<accession>A0A1C9C7H0</accession>
<evidence type="ECO:0000256" key="8">
    <source>
        <dbReference type="ARBA" id="ARBA00023136"/>
    </source>
</evidence>
<evidence type="ECO:0000313" key="13">
    <source>
        <dbReference type="EMBL" id="AOM64322.1"/>
    </source>
</evidence>
<evidence type="ECO:0000256" key="3">
    <source>
        <dbReference type="ARBA" id="ARBA00022547"/>
    </source>
</evidence>
<dbReference type="PANTHER" id="PTHR34264:SF3">
    <property type="entry name" value="ATP SYNTHASE SUBUNIT B, CHLOROPLASTIC"/>
    <property type="match status" value="1"/>
</dbReference>
<dbReference type="AlphaFoldDB" id="A0A1C9C7H0"/>
<keyword evidence="6" id="KW-1133">Transmembrane helix</keyword>
<evidence type="ECO:0000256" key="6">
    <source>
        <dbReference type="ARBA" id="ARBA00022989"/>
    </source>
</evidence>